<dbReference type="GO" id="GO:0005737">
    <property type="term" value="C:cytoplasm"/>
    <property type="evidence" value="ECO:0007669"/>
    <property type="project" value="UniProtKB-SubCell"/>
</dbReference>
<evidence type="ECO:0000256" key="3">
    <source>
        <dbReference type="ARBA" id="ARBA00022679"/>
    </source>
</evidence>
<dbReference type="Gene3D" id="3.10.110.10">
    <property type="entry name" value="Ubiquitin Conjugating Enzyme"/>
    <property type="match status" value="1"/>
</dbReference>
<feature type="domain" description="UBC core" evidence="12">
    <location>
        <begin position="5"/>
        <end position="171"/>
    </location>
</feature>
<keyword evidence="6" id="KW-0833">Ubl conjugation pathway</keyword>
<evidence type="ECO:0000256" key="5">
    <source>
        <dbReference type="ARBA" id="ARBA00022741"/>
    </source>
</evidence>
<dbReference type="Pfam" id="PF00179">
    <property type="entry name" value="UQ_con"/>
    <property type="match status" value="1"/>
</dbReference>
<protein>
    <recommendedName>
        <fullName evidence="8">Ubiquitin-conjugating enzyme E2 Z</fullName>
    </recommendedName>
    <alternativeName>
        <fullName evidence="9">E2 ubiquitin-conjugating enzyme Z</fullName>
    </alternativeName>
    <alternativeName>
        <fullName evidence="11">Ubiquitin carrier protein Z</fullName>
    </alternativeName>
    <alternativeName>
        <fullName evidence="10">Ubiquitin-protein ligase Z</fullName>
    </alternativeName>
</protein>
<evidence type="ECO:0000256" key="11">
    <source>
        <dbReference type="ARBA" id="ARBA00042401"/>
    </source>
</evidence>
<evidence type="ECO:0000256" key="6">
    <source>
        <dbReference type="ARBA" id="ARBA00022786"/>
    </source>
</evidence>
<dbReference type="GO" id="GO:0043066">
    <property type="term" value="P:negative regulation of apoptotic process"/>
    <property type="evidence" value="ECO:0007669"/>
    <property type="project" value="TreeGrafter"/>
</dbReference>
<keyword evidence="3" id="KW-0808">Transferase</keyword>
<dbReference type="GO" id="GO:0016740">
    <property type="term" value="F:transferase activity"/>
    <property type="evidence" value="ECO:0007669"/>
    <property type="project" value="UniProtKB-KW"/>
</dbReference>
<dbReference type="EMBL" id="MN741032">
    <property type="protein sequence ID" value="QHU23532.1"/>
    <property type="molecule type" value="Genomic_DNA"/>
</dbReference>
<accession>A0A6C0KZX0</accession>
<evidence type="ECO:0000256" key="4">
    <source>
        <dbReference type="ARBA" id="ARBA00022703"/>
    </source>
</evidence>
<evidence type="ECO:0000256" key="7">
    <source>
        <dbReference type="ARBA" id="ARBA00022840"/>
    </source>
</evidence>
<evidence type="ECO:0000256" key="10">
    <source>
        <dbReference type="ARBA" id="ARBA00042316"/>
    </source>
</evidence>
<keyword evidence="4" id="KW-0053">Apoptosis</keyword>
<dbReference type="AlphaFoldDB" id="A0A6C0KZX0"/>
<dbReference type="GO" id="GO:0005634">
    <property type="term" value="C:nucleus"/>
    <property type="evidence" value="ECO:0007669"/>
    <property type="project" value="TreeGrafter"/>
</dbReference>
<keyword evidence="7" id="KW-0067">ATP-binding</keyword>
<name>A0A6C0KZX0_9ZZZZ</name>
<evidence type="ECO:0000256" key="8">
    <source>
        <dbReference type="ARBA" id="ARBA00039894"/>
    </source>
</evidence>
<dbReference type="InterPro" id="IPR016135">
    <property type="entry name" value="UBQ-conjugating_enzyme/RWD"/>
</dbReference>
<keyword evidence="2" id="KW-0963">Cytoplasm</keyword>
<dbReference type="PANTHER" id="PTHR46116">
    <property type="entry name" value="(E3-INDEPENDENT) E2 UBIQUITIN-CONJUGATING ENZYME"/>
    <property type="match status" value="1"/>
</dbReference>
<dbReference type="PROSITE" id="PS50127">
    <property type="entry name" value="UBC_2"/>
    <property type="match status" value="1"/>
</dbReference>
<dbReference type="SMART" id="SM00212">
    <property type="entry name" value="UBCc"/>
    <property type="match status" value="1"/>
</dbReference>
<organism evidence="13">
    <name type="scientific">viral metagenome</name>
    <dbReference type="NCBI Taxonomy" id="1070528"/>
    <lineage>
        <taxon>unclassified sequences</taxon>
        <taxon>metagenomes</taxon>
        <taxon>organismal metagenomes</taxon>
    </lineage>
</organism>
<reference evidence="13" key="1">
    <citation type="journal article" date="2020" name="Nature">
        <title>Giant virus diversity and host interactions through global metagenomics.</title>
        <authorList>
            <person name="Schulz F."/>
            <person name="Roux S."/>
            <person name="Paez-Espino D."/>
            <person name="Jungbluth S."/>
            <person name="Walsh D.A."/>
            <person name="Denef V.J."/>
            <person name="McMahon K.D."/>
            <person name="Konstantinidis K.T."/>
            <person name="Eloe-Fadrosh E.A."/>
            <person name="Kyrpides N.C."/>
            <person name="Woyke T."/>
        </authorList>
    </citation>
    <scope>NUCLEOTIDE SEQUENCE</scope>
    <source>
        <strain evidence="13">GVMAG-S-ERX555907-94</strain>
    </source>
</reference>
<dbReference type="GO" id="GO:0006915">
    <property type="term" value="P:apoptotic process"/>
    <property type="evidence" value="ECO:0007669"/>
    <property type="project" value="UniProtKB-KW"/>
</dbReference>
<proteinExistence type="predicted"/>
<evidence type="ECO:0000256" key="9">
    <source>
        <dbReference type="ARBA" id="ARBA00041798"/>
    </source>
</evidence>
<dbReference type="GO" id="GO:0004869">
    <property type="term" value="F:cysteine-type endopeptidase inhibitor activity"/>
    <property type="evidence" value="ECO:0007669"/>
    <property type="project" value="TreeGrafter"/>
</dbReference>
<dbReference type="SUPFAM" id="SSF54495">
    <property type="entry name" value="UBC-like"/>
    <property type="match status" value="1"/>
</dbReference>
<evidence type="ECO:0000313" key="13">
    <source>
        <dbReference type="EMBL" id="QHU23532.1"/>
    </source>
</evidence>
<dbReference type="PANTHER" id="PTHR46116:SF26">
    <property type="entry name" value="UBIQUITIN-CONJUGATING ENZYME E2 Z"/>
    <property type="match status" value="1"/>
</dbReference>
<keyword evidence="5" id="KW-0547">Nucleotide-binding</keyword>
<evidence type="ECO:0000259" key="12">
    <source>
        <dbReference type="PROSITE" id="PS50127"/>
    </source>
</evidence>
<sequence length="238" mass="27579">MSSNALKRILTKDIKEITNKELSSLGIYIHFDEEDMFQAKAMVVGPKDSLYEGGFLFFSITFPKNYPFSPPDVSYISRNNIRIHPNLYVGGHSKTGFGKVCLSILGTWSGPRWTSIMDITTVLLCIQSLLDKNPLHHEPGHEKNNTPTNTYYNQVIQYESLNTLFIKNFTDIPQGYTLFYNDMRFEIQKNKDSTLLLLEQLSKQKPCRVEVPLYRISHYIDYEQLSINIKDLFQREGF</sequence>
<evidence type="ECO:0000256" key="1">
    <source>
        <dbReference type="ARBA" id="ARBA00004496"/>
    </source>
</evidence>
<comment type="subcellular location">
    <subcellularLocation>
        <location evidence="1">Cytoplasm</location>
    </subcellularLocation>
</comment>
<evidence type="ECO:0000256" key="2">
    <source>
        <dbReference type="ARBA" id="ARBA00022490"/>
    </source>
</evidence>
<dbReference type="InterPro" id="IPR000608">
    <property type="entry name" value="UBC"/>
</dbReference>
<dbReference type="GO" id="GO:0005524">
    <property type="term" value="F:ATP binding"/>
    <property type="evidence" value="ECO:0007669"/>
    <property type="project" value="UniProtKB-KW"/>
</dbReference>